<feature type="domain" description="PPIase FKBP-type" evidence="13">
    <location>
        <begin position="161"/>
        <end position="220"/>
    </location>
</feature>
<evidence type="ECO:0000256" key="6">
    <source>
        <dbReference type="ARBA" id="ARBA00023110"/>
    </source>
</evidence>
<dbReference type="InterPro" id="IPR036611">
    <property type="entry name" value="Trigger_fac_ribosome-bd_sf"/>
</dbReference>
<keyword evidence="17" id="KW-1185">Reference proteome</keyword>
<feature type="compositionally biased region" description="Low complexity" evidence="12">
    <location>
        <begin position="442"/>
        <end position="455"/>
    </location>
</feature>
<dbReference type="PANTHER" id="PTHR30560">
    <property type="entry name" value="TRIGGER FACTOR CHAPERONE AND PEPTIDYL-PROLYL CIS/TRANS ISOMERASE"/>
    <property type="match status" value="1"/>
</dbReference>
<evidence type="ECO:0000259" key="14">
    <source>
        <dbReference type="Pfam" id="PF05697"/>
    </source>
</evidence>
<dbReference type="RefSeq" id="WP_094691762.1">
    <property type="nucleotide sequence ID" value="NZ_MWWQ01000014.1"/>
</dbReference>
<evidence type="ECO:0000256" key="5">
    <source>
        <dbReference type="ARBA" id="ARBA00022618"/>
    </source>
</evidence>
<dbReference type="SUPFAM" id="SSF102735">
    <property type="entry name" value="Trigger factor ribosome-binding domain"/>
    <property type="match status" value="1"/>
</dbReference>
<dbReference type="InterPro" id="IPR027304">
    <property type="entry name" value="Trigger_fact/SurA_dom_sf"/>
</dbReference>
<dbReference type="InterPro" id="IPR008881">
    <property type="entry name" value="Trigger_fac_ribosome-bd_bac"/>
</dbReference>
<dbReference type="OrthoDB" id="9767721at2"/>
<dbReference type="PIRSF" id="PIRSF003095">
    <property type="entry name" value="Trigger_factor"/>
    <property type="match status" value="1"/>
</dbReference>
<dbReference type="GO" id="GO:0051083">
    <property type="term" value="P:'de novo' cotranslational protein folding"/>
    <property type="evidence" value="ECO:0007669"/>
    <property type="project" value="TreeGrafter"/>
</dbReference>
<dbReference type="Pfam" id="PF05697">
    <property type="entry name" value="Trigger_N"/>
    <property type="match status" value="1"/>
</dbReference>
<dbReference type="GO" id="GO:0003755">
    <property type="term" value="F:peptidyl-prolyl cis-trans isomerase activity"/>
    <property type="evidence" value="ECO:0007669"/>
    <property type="project" value="UniProtKB-UniRule"/>
</dbReference>
<evidence type="ECO:0000256" key="9">
    <source>
        <dbReference type="ARBA" id="ARBA00023306"/>
    </source>
</evidence>
<protein>
    <recommendedName>
        <fullName evidence="4 11">Trigger factor</fullName>
        <shortName evidence="11">TF</shortName>
        <ecNumber evidence="3 11">5.2.1.8</ecNumber>
    </recommendedName>
    <alternativeName>
        <fullName evidence="10 11">PPIase</fullName>
    </alternativeName>
</protein>
<proteinExistence type="inferred from homology"/>
<evidence type="ECO:0000256" key="3">
    <source>
        <dbReference type="ARBA" id="ARBA00013194"/>
    </source>
</evidence>
<evidence type="ECO:0000256" key="1">
    <source>
        <dbReference type="ARBA" id="ARBA00000971"/>
    </source>
</evidence>
<dbReference type="InterPro" id="IPR001179">
    <property type="entry name" value="PPIase_FKBP_dom"/>
</dbReference>
<evidence type="ECO:0000256" key="10">
    <source>
        <dbReference type="ARBA" id="ARBA00029986"/>
    </source>
</evidence>
<evidence type="ECO:0000256" key="4">
    <source>
        <dbReference type="ARBA" id="ARBA00016902"/>
    </source>
</evidence>
<keyword evidence="5 11" id="KW-0132">Cell division</keyword>
<comment type="similarity">
    <text evidence="2 11">Belongs to the FKBP-type PPIase family. Tig subfamily.</text>
</comment>
<comment type="function">
    <text evidence="11">Involved in protein export. Acts as a chaperone by maintaining the newly synthesized protein in an open conformation. Functions as a peptidyl-prolyl cis-trans isomerase.</text>
</comment>
<organism evidence="16 17">
    <name type="scientific">Pseudoscardovia suis</name>
    <dbReference type="NCBI Taxonomy" id="987063"/>
    <lineage>
        <taxon>Bacteria</taxon>
        <taxon>Bacillati</taxon>
        <taxon>Actinomycetota</taxon>
        <taxon>Actinomycetes</taxon>
        <taxon>Bifidobacteriales</taxon>
        <taxon>Bifidobacteriaceae</taxon>
        <taxon>Pseudoscardovia</taxon>
    </lineage>
</organism>
<dbReference type="InterPro" id="IPR005215">
    <property type="entry name" value="Trig_fac"/>
</dbReference>
<dbReference type="GO" id="GO:0015031">
    <property type="term" value="P:protein transport"/>
    <property type="evidence" value="ECO:0007669"/>
    <property type="project" value="UniProtKB-UniRule"/>
</dbReference>
<dbReference type="GO" id="GO:0043022">
    <property type="term" value="F:ribosome binding"/>
    <property type="evidence" value="ECO:0007669"/>
    <property type="project" value="TreeGrafter"/>
</dbReference>
<dbReference type="InterPro" id="IPR037041">
    <property type="entry name" value="Trigger_fac_C_sf"/>
</dbReference>
<dbReference type="InterPro" id="IPR008880">
    <property type="entry name" value="Trigger_fac_C"/>
</dbReference>
<dbReference type="NCBIfam" id="TIGR00115">
    <property type="entry name" value="tig"/>
    <property type="match status" value="1"/>
</dbReference>
<reference evidence="16 17" key="1">
    <citation type="journal article" date="2017" name="BMC Genomics">
        <title>Comparative genomic and phylogenomic analyses of the Bifidobacteriaceae family.</title>
        <authorList>
            <person name="Lugli G.A."/>
            <person name="Milani C."/>
            <person name="Turroni F."/>
            <person name="Duranti S."/>
            <person name="Mancabelli L."/>
            <person name="Mangifesta M."/>
            <person name="Ferrario C."/>
            <person name="Modesto M."/>
            <person name="Mattarelli P."/>
            <person name="Jiri K."/>
            <person name="van Sinderen D."/>
            <person name="Ventura M."/>
        </authorList>
    </citation>
    <scope>NUCLEOTIDE SEQUENCE [LARGE SCALE GENOMIC DNA]</scope>
    <source>
        <strain evidence="16 17">DSM 24744</strain>
    </source>
</reference>
<dbReference type="GO" id="GO:0005737">
    <property type="term" value="C:cytoplasm"/>
    <property type="evidence" value="ECO:0007669"/>
    <property type="project" value="UniProtKB-SubCell"/>
</dbReference>
<evidence type="ECO:0000259" key="15">
    <source>
        <dbReference type="Pfam" id="PF05698"/>
    </source>
</evidence>
<evidence type="ECO:0000256" key="2">
    <source>
        <dbReference type="ARBA" id="ARBA00005464"/>
    </source>
</evidence>
<evidence type="ECO:0000256" key="7">
    <source>
        <dbReference type="ARBA" id="ARBA00023186"/>
    </source>
</evidence>
<evidence type="ECO:0000259" key="13">
    <source>
        <dbReference type="Pfam" id="PF00254"/>
    </source>
</evidence>
<evidence type="ECO:0000313" key="16">
    <source>
        <dbReference type="EMBL" id="OZG49641.1"/>
    </source>
</evidence>
<comment type="catalytic activity">
    <reaction evidence="1 11">
        <text>[protein]-peptidylproline (omega=180) = [protein]-peptidylproline (omega=0)</text>
        <dbReference type="Rhea" id="RHEA:16237"/>
        <dbReference type="Rhea" id="RHEA-COMP:10747"/>
        <dbReference type="Rhea" id="RHEA-COMP:10748"/>
        <dbReference type="ChEBI" id="CHEBI:83833"/>
        <dbReference type="ChEBI" id="CHEBI:83834"/>
        <dbReference type="EC" id="5.2.1.8"/>
    </reaction>
</comment>
<dbReference type="GO" id="GO:0051301">
    <property type="term" value="P:cell division"/>
    <property type="evidence" value="ECO:0007669"/>
    <property type="project" value="UniProtKB-KW"/>
</dbReference>
<dbReference type="HAMAP" id="MF_00303">
    <property type="entry name" value="Trigger_factor_Tig"/>
    <property type="match status" value="1"/>
</dbReference>
<dbReference type="Gene3D" id="1.10.3120.10">
    <property type="entry name" value="Trigger factor, C-terminal domain"/>
    <property type="match status" value="1"/>
</dbReference>
<dbReference type="PANTHER" id="PTHR30560:SF3">
    <property type="entry name" value="TRIGGER FACTOR-LIKE PROTEIN TIG, CHLOROPLASTIC"/>
    <property type="match status" value="1"/>
</dbReference>
<keyword evidence="9 11" id="KW-0131">Cell cycle</keyword>
<dbReference type="Gene3D" id="3.10.50.40">
    <property type="match status" value="1"/>
</dbReference>
<dbReference type="InterPro" id="IPR046357">
    <property type="entry name" value="PPIase_dom_sf"/>
</dbReference>
<dbReference type="GO" id="GO:0043335">
    <property type="term" value="P:protein unfolding"/>
    <property type="evidence" value="ECO:0007669"/>
    <property type="project" value="TreeGrafter"/>
</dbReference>
<dbReference type="GO" id="GO:0044183">
    <property type="term" value="F:protein folding chaperone"/>
    <property type="evidence" value="ECO:0007669"/>
    <property type="project" value="TreeGrafter"/>
</dbReference>
<dbReference type="SUPFAM" id="SSF109998">
    <property type="entry name" value="Triger factor/SurA peptide-binding domain-like"/>
    <property type="match status" value="1"/>
</dbReference>
<comment type="caution">
    <text evidence="16">The sequence shown here is derived from an EMBL/GenBank/DDBJ whole genome shotgun (WGS) entry which is preliminary data.</text>
</comment>
<name>A0A261ES21_9BIFI</name>
<feature type="region of interest" description="Disordered" evidence="12">
    <location>
        <begin position="427"/>
        <end position="466"/>
    </location>
</feature>
<keyword evidence="6 11" id="KW-0697">Rotamase</keyword>
<gene>
    <name evidence="11" type="primary">tig</name>
    <name evidence="16" type="ORF">PSSU_1465</name>
</gene>
<dbReference type="SUPFAM" id="SSF54534">
    <property type="entry name" value="FKBP-like"/>
    <property type="match status" value="1"/>
</dbReference>
<feature type="compositionally biased region" description="Basic and acidic residues" evidence="12">
    <location>
        <begin position="456"/>
        <end position="466"/>
    </location>
</feature>
<comment type="subcellular location">
    <subcellularLocation>
        <location evidence="11">Cytoplasm</location>
    </subcellularLocation>
    <text evidence="11">About half TF is bound to the ribosome near the polypeptide exit tunnel while the other half is free in the cytoplasm.</text>
</comment>
<evidence type="ECO:0000313" key="17">
    <source>
        <dbReference type="Proteomes" id="UP000216454"/>
    </source>
</evidence>
<evidence type="ECO:0000256" key="12">
    <source>
        <dbReference type="SAM" id="MobiDB-lite"/>
    </source>
</evidence>
<keyword evidence="7 11" id="KW-0143">Chaperone</keyword>
<dbReference type="Gene3D" id="3.30.70.1050">
    <property type="entry name" value="Trigger factor ribosome-binding domain"/>
    <property type="match status" value="1"/>
</dbReference>
<evidence type="ECO:0000256" key="8">
    <source>
        <dbReference type="ARBA" id="ARBA00023235"/>
    </source>
</evidence>
<keyword evidence="11" id="KW-0963">Cytoplasm</keyword>
<dbReference type="EMBL" id="MWWQ01000014">
    <property type="protein sequence ID" value="OZG49641.1"/>
    <property type="molecule type" value="Genomic_DNA"/>
</dbReference>
<dbReference type="Pfam" id="PF05698">
    <property type="entry name" value="Trigger_C"/>
    <property type="match status" value="1"/>
</dbReference>
<feature type="domain" description="Trigger factor C-terminal" evidence="15">
    <location>
        <begin position="260"/>
        <end position="400"/>
    </location>
</feature>
<evidence type="ECO:0000256" key="11">
    <source>
        <dbReference type="HAMAP-Rule" id="MF_00303"/>
    </source>
</evidence>
<comment type="domain">
    <text evidence="11">Consists of 3 domains; the N-terminus binds the ribosome, the middle domain has PPIase activity, while the C-terminus has intrinsic chaperone activity on its own.</text>
</comment>
<sequence>MKISVRNLEPTKVRLTITVENDELKPYLDKARTDIAKQVNIPGFRKGHVPGKLVEQRFGFGAIAGEAVQDAVPEFYDKAVQEKDLRPMDQPKLDVKDIPDTEDSDTKLKFTAEVEVRPKFDLPELSDLTIEIPAAEVTDDDVNQRLESLRKSYATLASVDRPAAKDDFTNIDLTARIDDEVVDSQEGVSYQLGSGTMLDGMDEALEGLSAGEETTFEGTLEAGEHEGEKAQITVKVNSVKEEQLPELNDEFATEASEYDTLDEFKEQLRKDSAEVAEARQATEARDAFLAKLEGDIEIAVPKGLKEKLTEQNLGAVVADPKKATKEQKQEAEEQAEKQLRDQILLDAITEKLDVKVSQSDVINFLASVAQQYGMDPNQFISSVVRNGQLPGAAQEVARSKGLLAAMRAVTFQHDGEDVDLSKFLGEEEEQVENEAKAEEEASVQAAEAAAAVAAEASDKAEEAKED</sequence>
<keyword evidence="8 11" id="KW-0413">Isomerase</keyword>
<dbReference type="Pfam" id="PF00254">
    <property type="entry name" value="FKBP_C"/>
    <property type="match status" value="1"/>
</dbReference>
<dbReference type="EC" id="5.2.1.8" evidence="3 11"/>
<dbReference type="AlphaFoldDB" id="A0A261ES21"/>
<feature type="domain" description="Trigger factor ribosome-binding bacterial" evidence="14">
    <location>
        <begin position="1"/>
        <end position="149"/>
    </location>
</feature>
<dbReference type="Proteomes" id="UP000216454">
    <property type="component" value="Unassembled WGS sequence"/>
</dbReference>
<accession>A0A261ES21</accession>